<gene>
    <name evidence="2" type="ORF">R7226_16020</name>
</gene>
<proteinExistence type="inferred from homology"/>
<reference evidence="3" key="1">
    <citation type="submission" date="2023-07" db="EMBL/GenBank/DDBJ databases">
        <title>Conexibacter stalactiti sp. nov., isolated from stalactites in a lava cave and emended description of the genus Conexibacter.</title>
        <authorList>
            <person name="Lee S.D."/>
        </authorList>
    </citation>
    <scope>NUCLEOTIDE SEQUENCE [LARGE SCALE GENOMIC DNA]</scope>
    <source>
        <strain evidence="3">KCTC 39840</strain>
    </source>
</reference>
<evidence type="ECO:0000313" key="3">
    <source>
        <dbReference type="Proteomes" id="UP001284601"/>
    </source>
</evidence>
<dbReference type="Proteomes" id="UP001284601">
    <property type="component" value="Unassembled WGS sequence"/>
</dbReference>
<comment type="similarity">
    <text evidence="1">Belongs to the MYG1 family.</text>
</comment>
<dbReference type="PANTHER" id="PTHR11215">
    <property type="entry name" value="METAL DEPENDENT HYDROLASE - RELATED"/>
    <property type="match status" value="1"/>
</dbReference>
<dbReference type="Pfam" id="PF03690">
    <property type="entry name" value="MYG1_exonuc"/>
    <property type="match status" value="1"/>
</dbReference>
<protein>
    <submittedName>
        <fullName evidence="2">MYG1 family protein</fullName>
    </submittedName>
</protein>
<keyword evidence="3" id="KW-1185">Reference proteome</keyword>
<dbReference type="RefSeq" id="WP_318598200.1">
    <property type="nucleotide sequence ID" value="NZ_JAWSTH010000042.1"/>
</dbReference>
<dbReference type="EMBL" id="JAWSTH010000042">
    <property type="protein sequence ID" value="MDW5595856.1"/>
    <property type="molecule type" value="Genomic_DNA"/>
</dbReference>
<dbReference type="InterPro" id="IPR003226">
    <property type="entry name" value="MYG1_exonuclease"/>
</dbReference>
<sequence length="301" mass="32389">MRVATHSGSFHADDVFALAALTLLTRAEPARGPLEIVRTRDPELLAAADLRVDVGQRNDPATGDFDHHQRGGAGERANGIRYASFGLVWREFGARVAGGDDEVARRIDEVLVQSVDANDTGQTISSPLIGDVQAMTVSHAIAAFNPNWDEDASSAGKRRAFDAALEFATGILARELASAIAQVSAAALVRAAIARADDPRLIELDRGMPWHRELVPSAPDALYVVYPREQDWGLQAVPRVLGEFTNRKDLPEPWAGRSDAELAEVTGVADARFCHSGRFMAVAGSRDGVLELARQALAHVD</sequence>
<evidence type="ECO:0000313" key="2">
    <source>
        <dbReference type="EMBL" id="MDW5595856.1"/>
    </source>
</evidence>
<evidence type="ECO:0000256" key="1">
    <source>
        <dbReference type="ARBA" id="ARBA00010105"/>
    </source>
</evidence>
<name>A0ABU4HRD8_9ACTN</name>
<dbReference type="PANTHER" id="PTHR11215:SF1">
    <property type="entry name" value="MYG1 EXONUCLEASE"/>
    <property type="match status" value="1"/>
</dbReference>
<accession>A0ABU4HRD8</accession>
<comment type="caution">
    <text evidence="2">The sequence shown here is derived from an EMBL/GenBank/DDBJ whole genome shotgun (WGS) entry which is preliminary data.</text>
</comment>
<organism evidence="2 3">
    <name type="scientific">Conexibacter stalactiti</name>
    <dbReference type="NCBI Taxonomy" id="1940611"/>
    <lineage>
        <taxon>Bacteria</taxon>
        <taxon>Bacillati</taxon>
        <taxon>Actinomycetota</taxon>
        <taxon>Thermoleophilia</taxon>
        <taxon>Solirubrobacterales</taxon>
        <taxon>Conexibacteraceae</taxon>
        <taxon>Conexibacter</taxon>
    </lineage>
</organism>